<evidence type="ECO:0008006" key="9">
    <source>
        <dbReference type="Google" id="ProtNLM"/>
    </source>
</evidence>
<evidence type="ECO:0000256" key="3">
    <source>
        <dbReference type="ARBA" id="ARBA00022692"/>
    </source>
</evidence>
<name>A0A2H0YSK5_9BACT</name>
<keyword evidence="2" id="KW-1003">Cell membrane</keyword>
<keyword evidence="3 6" id="KW-0812">Transmembrane</keyword>
<comment type="caution">
    <text evidence="7">The sequence shown here is derived from an EMBL/GenBank/DDBJ whole genome shotgun (WGS) entry which is preliminary data.</text>
</comment>
<evidence type="ECO:0000313" key="7">
    <source>
        <dbReference type="EMBL" id="PIS41481.1"/>
    </source>
</evidence>
<evidence type="ECO:0000256" key="4">
    <source>
        <dbReference type="ARBA" id="ARBA00022989"/>
    </source>
</evidence>
<accession>A0A2H0YSK5</accession>
<keyword evidence="5 6" id="KW-0472">Membrane</keyword>
<feature type="non-terminal residue" evidence="7">
    <location>
        <position position="215"/>
    </location>
</feature>
<dbReference type="Proteomes" id="UP000228711">
    <property type="component" value="Unassembled WGS sequence"/>
</dbReference>
<feature type="transmembrane region" description="Helical" evidence="6">
    <location>
        <begin position="146"/>
        <end position="167"/>
    </location>
</feature>
<reference evidence="8" key="1">
    <citation type="submission" date="2017-09" db="EMBL/GenBank/DDBJ databases">
        <title>Depth-based differentiation of microbial function through sediment-hosted aquifers and enrichment of novel symbionts in the deep terrestrial subsurface.</title>
        <authorList>
            <person name="Probst A.J."/>
            <person name="Ladd B."/>
            <person name="Jarett J.K."/>
            <person name="Geller-Mcgrath D.E."/>
            <person name="Sieber C.M.K."/>
            <person name="Emerson J.B."/>
            <person name="Anantharaman K."/>
            <person name="Thomas B.C."/>
            <person name="Malmstrom R."/>
            <person name="Stieglmeier M."/>
            <person name="Klingl A."/>
            <person name="Woyke T."/>
            <person name="Ryan C.M."/>
            <person name="Banfield J.F."/>
        </authorList>
    </citation>
    <scope>NUCLEOTIDE SEQUENCE [LARGE SCALE GENOMIC DNA]</scope>
</reference>
<feature type="transmembrane region" description="Helical" evidence="6">
    <location>
        <begin position="6"/>
        <end position="26"/>
    </location>
</feature>
<proteinExistence type="predicted"/>
<gene>
    <name evidence="7" type="ORF">COT25_02865</name>
</gene>
<feature type="transmembrane region" description="Helical" evidence="6">
    <location>
        <begin position="38"/>
        <end position="59"/>
    </location>
</feature>
<protein>
    <recommendedName>
        <fullName evidence="9">Flippase-like domain-containing protein</fullName>
    </recommendedName>
</protein>
<evidence type="ECO:0000256" key="1">
    <source>
        <dbReference type="ARBA" id="ARBA00004651"/>
    </source>
</evidence>
<keyword evidence="4 6" id="KW-1133">Transmembrane helix</keyword>
<evidence type="ECO:0000256" key="5">
    <source>
        <dbReference type="ARBA" id="ARBA00023136"/>
    </source>
</evidence>
<dbReference type="GO" id="GO:0005886">
    <property type="term" value="C:plasma membrane"/>
    <property type="evidence" value="ECO:0007669"/>
    <property type="project" value="UniProtKB-SubCell"/>
</dbReference>
<dbReference type="AlphaFoldDB" id="A0A2H0YSK5"/>
<dbReference type="Pfam" id="PF03706">
    <property type="entry name" value="LPG_synthase_TM"/>
    <property type="match status" value="1"/>
</dbReference>
<sequence>MIKIKSIVYLIVALLLFVLTFIYLKIDLVTVLKLISDVNILLLCGGLIIFSFTFPVYSFRSYILIKTIKKNISYVTISVITYINMAVNYLTPFKLGIPSKLYFLKKIYSISYTDGGIISVIEILIEVLALALFSVFWSLIFGQSGYILPLILLCIFLSIFILGILFFKIPNIIKKIISKISNKFAKIEYTLENSNKIAFRCLVPSILLTLLILII</sequence>
<dbReference type="EMBL" id="PEXV01000097">
    <property type="protein sequence ID" value="PIS41481.1"/>
    <property type="molecule type" value="Genomic_DNA"/>
</dbReference>
<dbReference type="InterPro" id="IPR022791">
    <property type="entry name" value="L-PG_synthase/AglD"/>
</dbReference>
<comment type="subcellular location">
    <subcellularLocation>
        <location evidence="1">Cell membrane</location>
        <topology evidence="1">Multi-pass membrane protein</topology>
    </subcellularLocation>
</comment>
<organism evidence="7 8">
    <name type="scientific">Candidatus Kerfeldbacteria bacterium CG08_land_8_20_14_0_20_42_7</name>
    <dbReference type="NCBI Taxonomy" id="2014245"/>
    <lineage>
        <taxon>Bacteria</taxon>
        <taxon>Candidatus Kerfeldiibacteriota</taxon>
    </lineage>
</organism>
<evidence type="ECO:0000256" key="2">
    <source>
        <dbReference type="ARBA" id="ARBA00022475"/>
    </source>
</evidence>
<evidence type="ECO:0000256" key="6">
    <source>
        <dbReference type="SAM" id="Phobius"/>
    </source>
</evidence>
<evidence type="ECO:0000313" key="8">
    <source>
        <dbReference type="Proteomes" id="UP000228711"/>
    </source>
</evidence>
<feature type="transmembrane region" description="Helical" evidence="6">
    <location>
        <begin position="71"/>
        <end position="91"/>
    </location>
</feature>
<feature type="transmembrane region" description="Helical" evidence="6">
    <location>
        <begin position="112"/>
        <end position="140"/>
    </location>
</feature>